<dbReference type="GO" id="GO:0006351">
    <property type="term" value="P:DNA-templated transcription"/>
    <property type="evidence" value="ECO:0007669"/>
    <property type="project" value="TreeGrafter"/>
</dbReference>
<proteinExistence type="inferred from homology"/>
<evidence type="ECO:0000256" key="3">
    <source>
        <dbReference type="ARBA" id="ARBA00023125"/>
    </source>
</evidence>
<dbReference type="Gene3D" id="3.40.190.10">
    <property type="entry name" value="Periplasmic binding protein-like II"/>
    <property type="match status" value="2"/>
</dbReference>
<dbReference type="InterPro" id="IPR036390">
    <property type="entry name" value="WH_DNA-bd_sf"/>
</dbReference>
<keyword evidence="2" id="KW-0805">Transcription regulation</keyword>
<evidence type="ECO:0000259" key="5">
    <source>
        <dbReference type="PROSITE" id="PS50931"/>
    </source>
</evidence>
<dbReference type="InterPro" id="IPR000847">
    <property type="entry name" value="LysR_HTH_N"/>
</dbReference>
<keyword evidence="6" id="KW-0614">Plasmid</keyword>
<dbReference type="KEGG" id="hdi:HDIA_P0042"/>
<accession>A0A2C9DEE1</accession>
<dbReference type="EMBL" id="LT960615">
    <property type="protein sequence ID" value="SON58451.1"/>
    <property type="molecule type" value="Genomic_DNA"/>
</dbReference>
<dbReference type="GO" id="GO:0043565">
    <property type="term" value="F:sequence-specific DNA binding"/>
    <property type="evidence" value="ECO:0007669"/>
    <property type="project" value="TreeGrafter"/>
</dbReference>
<evidence type="ECO:0000256" key="4">
    <source>
        <dbReference type="ARBA" id="ARBA00023163"/>
    </source>
</evidence>
<dbReference type="InterPro" id="IPR005119">
    <property type="entry name" value="LysR_subst-bd"/>
</dbReference>
<dbReference type="PANTHER" id="PTHR30537">
    <property type="entry name" value="HTH-TYPE TRANSCRIPTIONAL REGULATOR"/>
    <property type="match status" value="1"/>
</dbReference>
<dbReference type="OrthoDB" id="9793571at2"/>
<dbReference type="Pfam" id="PF03466">
    <property type="entry name" value="LysR_substrate"/>
    <property type="match status" value="1"/>
</dbReference>
<name>A0A2C9DEE1_9HYPH</name>
<dbReference type="SUPFAM" id="SSF46785">
    <property type="entry name" value="Winged helix' DNA-binding domain"/>
    <property type="match status" value="1"/>
</dbReference>
<dbReference type="PRINTS" id="PR00039">
    <property type="entry name" value="HTHLYSR"/>
</dbReference>
<dbReference type="CDD" id="cd08432">
    <property type="entry name" value="PBP2_GcdR_TrpI_HvrB_AmpR_like"/>
    <property type="match status" value="1"/>
</dbReference>
<dbReference type="PROSITE" id="PS50931">
    <property type="entry name" value="HTH_LYSR"/>
    <property type="match status" value="1"/>
</dbReference>
<dbReference type="GO" id="GO:0003700">
    <property type="term" value="F:DNA-binding transcription factor activity"/>
    <property type="evidence" value="ECO:0007669"/>
    <property type="project" value="InterPro"/>
</dbReference>
<feature type="domain" description="HTH lysR-type" evidence="5">
    <location>
        <begin position="4"/>
        <end position="61"/>
    </location>
</feature>
<dbReference type="Proteomes" id="UP000223606">
    <property type="component" value="Plasmid HDIAp1"/>
</dbReference>
<evidence type="ECO:0000313" key="6">
    <source>
        <dbReference type="EMBL" id="SON58451.1"/>
    </source>
</evidence>
<comment type="similarity">
    <text evidence="1">Belongs to the LysR transcriptional regulatory family.</text>
</comment>
<dbReference type="SUPFAM" id="SSF53850">
    <property type="entry name" value="Periplasmic binding protein-like II"/>
    <property type="match status" value="1"/>
</dbReference>
<protein>
    <submittedName>
        <fullName evidence="6">HTH-type transcriptional activator AmpR</fullName>
    </submittedName>
</protein>
<keyword evidence="7" id="KW-1185">Reference proteome</keyword>
<dbReference type="RefSeq" id="WP_099559174.1">
    <property type="nucleotide sequence ID" value="NZ_LT960615.1"/>
</dbReference>
<dbReference type="FunFam" id="1.10.10.10:FF:000001">
    <property type="entry name" value="LysR family transcriptional regulator"/>
    <property type="match status" value="1"/>
</dbReference>
<dbReference type="InterPro" id="IPR036388">
    <property type="entry name" value="WH-like_DNA-bd_sf"/>
</dbReference>
<keyword evidence="3" id="KW-0238">DNA-binding</keyword>
<dbReference type="AlphaFoldDB" id="A0A2C9DEE1"/>
<dbReference type="Gene3D" id="1.10.10.10">
    <property type="entry name" value="Winged helix-like DNA-binding domain superfamily/Winged helix DNA-binding domain"/>
    <property type="match status" value="1"/>
</dbReference>
<gene>
    <name evidence="6" type="primary">ampR</name>
    <name evidence="6" type="ORF">HDIA_P0042</name>
</gene>
<keyword evidence="4" id="KW-0804">Transcription</keyword>
<organism evidence="6 7">
    <name type="scientific">Hartmannibacter diazotrophicus</name>
    <dbReference type="NCBI Taxonomy" id="1482074"/>
    <lineage>
        <taxon>Bacteria</taxon>
        <taxon>Pseudomonadati</taxon>
        <taxon>Pseudomonadota</taxon>
        <taxon>Alphaproteobacteria</taxon>
        <taxon>Hyphomicrobiales</taxon>
        <taxon>Pleomorphomonadaceae</taxon>
        <taxon>Hartmannibacter</taxon>
    </lineage>
</organism>
<evidence type="ECO:0000313" key="7">
    <source>
        <dbReference type="Proteomes" id="UP000223606"/>
    </source>
</evidence>
<dbReference type="PANTHER" id="PTHR30537:SF58">
    <property type="entry name" value="HTH-TYPE TRANSCRIPTIONAL REGULATOR PERR"/>
    <property type="match status" value="1"/>
</dbReference>
<evidence type="ECO:0000256" key="1">
    <source>
        <dbReference type="ARBA" id="ARBA00009437"/>
    </source>
</evidence>
<evidence type="ECO:0000256" key="2">
    <source>
        <dbReference type="ARBA" id="ARBA00023015"/>
    </source>
</evidence>
<dbReference type="InterPro" id="IPR058163">
    <property type="entry name" value="LysR-type_TF_proteobact-type"/>
</dbReference>
<dbReference type="Pfam" id="PF00126">
    <property type="entry name" value="HTH_1"/>
    <property type="match status" value="1"/>
</dbReference>
<geneLocation type="plasmid" evidence="7">
    <name>hdiap1</name>
</geneLocation>
<reference evidence="7" key="1">
    <citation type="submission" date="2017-09" db="EMBL/GenBank/DDBJ databases">
        <title>Genome sequence of Nannocystis excedens DSM 71.</title>
        <authorList>
            <person name="Blom J."/>
        </authorList>
    </citation>
    <scope>NUCLEOTIDE SEQUENCE [LARGE SCALE GENOMIC DNA]</scope>
    <source>
        <strain evidence="7">type strain: E19</strain>
        <plasmid evidence="7">hdiap1</plasmid>
    </source>
</reference>
<sequence length="296" mass="32519">MKNIPVGSLRVFEAAARSGSFRLAGEELGISPSAVSHAVRKLEDQVGTELFVREGRSVRLNPGGETLLRHVSSAFNQMRHGLEIVGARSDALLRLHCAPSMAAQWLMPRLPVLMANMPGLKVRLSASTDYPRFHNDEFDLDIRYGPPRQEGLIAIPLGEEIVTPLCRPEMAGDIRDPMDLFELPLIESEHKQVRWSDWFAVNGLPPPPPGDSRFDRSFMAISAAADGMGIALESTRLAEREIASGRLVAPLTNVARDATYIGHFLVYPPTASPRRSVRAFSDWLSSELALPPVSHA</sequence>